<dbReference type="Pfam" id="PF01545">
    <property type="entry name" value="Cation_efflux"/>
    <property type="match status" value="1"/>
</dbReference>
<evidence type="ECO:0000256" key="5">
    <source>
        <dbReference type="ARBA" id="ARBA00023136"/>
    </source>
</evidence>
<evidence type="ECO:0000256" key="6">
    <source>
        <dbReference type="SAM" id="Phobius"/>
    </source>
</evidence>
<dbReference type="RefSeq" id="WP_202246137.1">
    <property type="nucleotide sequence ID" value="NZ_JAESIY010000012.1"/>
</dbReference>
<keyword evidence="9" id="KW-1185">Reference proteome</keyword>
<gene>
    <name evidence="8" type="ORF">JL102_19485</name>
</gene>
<dbReference type="InterPro" id="IPR027469">
    <property type="entry name" value="Cation_efflux_TMD_sf"/>
</dbReference>
<evidence type="ECO:0000313" key="9">
    <source>
        <dbReference type="Proteomes" id="UP000659388"/>
    </source>
</evidence>
<proteinExistence type="predicted"/>
<keyword evidence="2" id="KW-0813">Transport</keyword>
<name>A0A937K182_9BACT</name>
<dbReference type="InterPro" id="IPR040177">
    <property type="entry name" value="SLC30A9"/>
</dbReference>
<dbReference type="InterPro" id="IPR036837">
    <property type="entry name" value="Cation_efflux_CTD_sf"/>
</dbReference>
<dbReference type="GO" id="GO:0006829">
    <property type="term" value="P:zinc ion transport"/>
    <property type="evidence" value="ECO:0007669"/>
    <property type="project" value="InterPro"/>
</dbReference>
<feature type="transmembrane region" description="Helical" evidence="6">
    <location>
        <begin position="192"/>
        <end position="210"/>
    </location>
</feature>
<evidence type="ECO:0000256" key="1">
    <source>
        <dbReference type="ARBA" id="ARBA00004141"/>
    </source>
</evidence>
<dbReference type="PANTHER" id="PTHR13414:SF9">
    <property type="entry name" value="PROTON-COUPLED ZINC ANTIPORTER SLC30A9, MITOCHONDRIAL"/>
    <property type="match status" value="1"/>
</dbReference>
<dbReference type="GO" id="GO:0008324">
    <property type="term" value="F:monoatomic cation transmembrane transporter activity"/>
    <property type="evidence" value="ECO:0007669"/>
    <property type="project" value="InterPro"/>
</dbReference>
<dbReference type="GO" id="GO:0016020">
    <property type="term" value="C:membrane"/>
    <property type="evidence" value="ECO:0007669"/>
    <property type="project" value="UniProtKB-SubCell"/>
</dbReference>
<keyword evidence="4 6" id="KW-1133">Transmembrane helix</keyword>
<protein>
    <submittedName>
        <fullName evidence="8">Cation transporter</fullName>
    </submittedName>
</protein>
<dbReference type="InterPro" id="IPR002524">
    <property type="entry name" value="Cation_efflux"/>
</dbReference>
<feature type="transmembrane region" description="Helical" evidence="6">
    <location>
        <begin position="76"/>
        <end position="97"/>
    </location>
</feature>
<feature type="transmembrane region" description="Helical" evidence="6">
    <location>
        <begin position="158"/>
        <end position="180"/>
    </location>
</feature>
<dbReference type="SUPFAM" id="SSF161111">
    <property type="entry name" value="Cation efflux protein transmembrane domain-like"/>
    <property type="match status" value="1"/>
</dbReference>
<evidence type="ECO:0000256" key="2">
    <source>
        <dbReference type="ARBA" id="ARBA00022448"/>
    </source>
</evidence>
<dbReference type="NCBIfam" id="TIGR01297">
    <property type="entry name" value="CDF"/>
    <property type="match status" value="1"/>
</dbReference>
<dbReference type="EMBL" id="JAESIY010000012">
    <property type="protein sequence ID" value="MBL3658344.1"/>
    <property type="molecule type" value="Genomic_DNA"/>
</dbReference>
<comment type="subcellular location">
    <subcellularLocation>
        <location evidence="1">Membrane</location>
        <topology evidence="1">Multi-pass membrane protein</topology>
    </subcellularLocation>
</comment>
<dbReference type="PANTHER" id="PTHR13414">
    <property type="entry name" value="HUEL-CATION TRANSPORTER"/>
    <property type="match status" value="1"/>
</dbReference>
<dbReference type="Proteomes" id="UP000659388">
    <property type="component" value="Unassembled WGS sequence"/>
</dbReference>
<evidence type="ECO:0000313" key="8">
    <source>
        <dbReference type="EMBL" id="MBL3658344.1"/>
    </source>
</evidence>
<evidence type="ECO:0000256" key="4">
    <source>
        <dbReference type="ARBA" id="ARBA00022989"/>
    </source>
</evidence>
<dbReference type="InterPro" id="IPR058533">
    <property type="entry name" value="Cation_efflux_TM"/>
</dbReference>
<comment type="caution">
    <text evidence="8">The sequence shown here is derived from an EMBL/GenBank/DDBJ whole genome shotgun (WGS) entry which is preliminary data.</text>
</comment>
<reference evidence="8" key="1">
    <citation type="submission" date="2021-01" db="EMBL/GenBank/DDBJ databases">
        <title>Fulvivirga kasyanovii gen. nov., sp nov., a novel member of the phylum Bacteroidetes isolated from seawater in a mussel farm.</title>
        <authorList>
            <person name="Zhao L.-H."/>
            <person name="Wang Z.-J."/>
        </authorList>
    </citation>
    <scope>NUCLEOTIDE SEQUENCE</scope>
    <source>
        <strain evidence="8">2943</strain>
    </source>
</reference>
<feature type="transmembrane region" description="Helical" evidence="6">
    <location>
        <begin position="12"/>
        <end position="30"/>
    </location>
</feature>
<evidence type="ECO:0000259" key="7">
    <source>
        <dbReference type="Pfam" id="PF01545"/>
    </source>
</evidence>
<keyword evidence="5 6" id="KW-0472">Membrane</keyword>
<keyword evidence="3 6" id="KW-0812">Transmembrane</keyword>
<organism evidence="8 9">
    <name type="scientific">Fulvivirga sediminis</name>
    <dbReference type="NCBI Taxonomy" id="2803949"/>
    <lineage>
        <taxon>Bacteria</taxon>
        <taxon>Pseudomonadati</taxon>
        <taxon>Bacteroidota</taxon>
        <taxon>Cytophagia</taxon>
        <taxon>Cytophagales</taxon>
        <taxon>Fulvivirgaceae</taxon>
        <taxon>Fulvivirga</taxon>
    </lineage>
</organism>
<sequence length="308" mass="33888">MNTESSKLPIYGALVANLLIAITKFIAAAFTGSSAMISEGIHSVVDTGNQLLILLGLSKSKKPADKQHPFGYGKELYFWSLIVAILLFAIGGGMSLYEGIHHFGQPTEQSDPTWNYAVLGMAFLFEGTSWVIAMKNFLKKKSKFSFFTRLRNSKDPSIFVIILEDSAALLGIIVAFFGVFLGHTYQNPMFDGIASIIIGVILTLVAIFLVSESKGLLVGEGASAVVIESIKHIFEENPRVLRIEDPLTMHFGPSEVLLAVNVQFSKQLSAEQIETCIDELEKKIKTSHPEIRRIFIEAESISRKGDKT</sequence>
<dbReference type="AlphaFoldDB" id="A0A937K182"/>
<accession>A0A937K182</accession>
<evidence type="ECO:0000256" key="3">
    <source>
        <dbReference type="ARBA" id="ARBA00022692"/>
    </source>
</evidence>
<feature type="transmembrane region" description="Helical" evidence="6">
    <location>
        <begin position="117"/>
        <end position="138"/>
    </location>
</feature>
<dbReference type="Gene3D" id="1.20.1510.10">
    <property type="entry name" value="Cation efflux protein transmembrane domain"/>
    <property type="match status" value="1"/>
</dbReference>
<dbReference type="SUPFAM" id="SSF160240">
    <property type="entry name" value="Cation efflux protein cytoplasmic domain-like"/>
    <property type="match status" value="1"/>
</dbReference>
<feature type="domain" description="Cation efflux protein transmembrane" evidence="7">
    <location>
        <begin position="13"/>
        <end position="217"/>
    </location>
</feature>
<dbReference type="Gene3D" id="3.30.70.1350">
    <property type="entry name" value="Cation efflux protein, cytoplasmic domain"/>
    <property type="match status" value="1"/>
</dbReference>